<dbReference type="CDD" id="cd02440">
    <property type="entry name" value="AdoMet_MTases"/>
    <property type="match status" value="1"/>
</dbReference>
<dbReference type="InterPro" id="IPR019874">
    <property type="entry name" value="RF_methyltr_PrmC"/>
</dbReference>
<keyword evidence="1 5" id="KW-0489">Methyltransferase</keyword>
<dbReference type="PROSITE" id="PS00092">
    <property type="entry name" value="N6_MTASE"/>
    <property type="match status" value="1"/>
</dbReference>
<dbReference type="InterPro" id="IPR004556">
    <property type="entry name" value="HemK-like"/>
</dbReference>
<feature type="binding site" evidence="5">
    <location>
        <position position="189"/>
    </location>
    <ligand>
        <name>S-adenosyl-L-methionine</name>
        <dbReference type="ChEBI" id="CHEBI:59789"/>
    </ligand>
</feature>
<keyword evidence="3 5" id="KW-0949">S-adenosyl-L-methionine</keyword>
<feature type="binding site" evidence="5">
    <location>
        <position position="145"/>
    </location>
    <ligand>
        <name>S-adenosyl-L-methionine</name>
        <dbReference type="ChEBI" id="CHEBI:59789"/>
    </ligand>
</feature>
<protein>
    <recommendedName>
        <fullName evidence="5">Release factor glutamine methyltransferase</fullName>
        <shortName evidence="5">RF MTase</shortName>
        <ecNumber evidence="5">2.1.1.297</ecNumber>
    </recommendedName>
    <alternativeName>
        <fullName evidence="5">N5-glutamine methyltransferase PrmC</fullName>
    </alternativeName>
    <alternativeName>
        <fullName evidence="5">Protein-(glutamine-N5) MTase PrmC</fullName>
    </alternativeName>
    <alternativeName>
        <fullName evidence="5">Protein-glutamine N-methyltransferase PrmC</fullName>
    </alternativeName>
</protein>
<evidence type="ECO:0000256" key="2">
    <source>
        <dbReference type="ARBA" id="ARBA00022679"/>
    </source>
</evidence>
<comment type="similarity">
    <text evidence="5">Belongs to the protein N5-glutamine methyltransferase family. PrmC subfamily.</text>
</comment>
<proteinExistence type="inferred from homology"/>
<dbReference type="AlphaFoldDB" id="A0A1K1PI46"/>
<dbReference type="SUPFAM" id="SSF53335">
    <property type="entry name" value="S-adenosyl-L-methionine-dependent methyltransferases"/>
    <property type="match status" value="1"/>
</dbReference>
<evidence type="ECO:0000259" key="7">
    <source>
        <dbReference type="Pfam" id="PF17827"/>
    </source>
</evidence>
<dbReference type="InterPro" id="IPR002052">
    <property type="entry name" value="DNA_methylase_N6_adenine_CS"/>
</dbReference>
<dbReference type="STRING" id="1150368.SAMN02927921_01803"/>
<dbReference type="RefSeq" id="WP_072317034.1">
    <property type="nucleotide sequence ID" value="NZ_FPJE01000008.1"/>
</dbReference>
<feature type="binding site" evidence="5">
    <location>
        <begin position="122"/>
        <end position="126"/>
    </location>
    <ligand>
        <name>S-adenosyl-L-methionine</name>
        <dbReference type="ChEBI" id="CHEBI:59789"/>
    </ligand>
</feature>
<evidence type="ECO:0000259" key="6">
    <source>
        <dbReference type="Pfam" id="PF05175"/>
    </source>
</evidence>
<dbReference type="InterPro" id="IPR050320">
    <property type="entry name" value="N5-glutamine_MTase"/>
</dbReference>
<gene>
    <name evidence="5" type="primary">prmC</name>
    <name evidence="8" type="ORF">SAMN02927921_01803</name>
</gene>
<dbReference type="Gene3D" id="1.10.8.10">
    <property type="entry name" value="DNA helicase RuvA subunit, C-terminal domain"/>
    <property type="match status" value="1"/>
</dbReference>
<comment type="function">
    <text evidence="5">Methylates the class 1 translation termination release factors RF1/PrfA and RF2/PrfB on the glutamine residue of the universally conserved GGQ motif.</text>
</comment>
<organism evidence="8 9">
    <name type="scientific">Sinomicrobium oceani</name>
    <dbReference type="NCBI Taxonomy" id="1150368"/>
    <lineage>
        <taxon>Bacteria</taxon>
        <taxon>Pseudomonadati</taxon>
        <taxon>Bacteroidota</taxon>
        <taxon>Flavobacteriia</taxon>
        <taxon>Flavobacteriales</taxon>
        <taxon>Flavobacteriaceae</taxon>
        <taxon>Sinomicrobium</taxon>
    </lineage>
</organism>
<comment type="caution">
    <text evidence="5">Lacks conserved residue(s) required for the propagation of feature annotation.</text>
</comment>
<comment type="catalytic activity">
    <reaction evidence="4 5">
        <text>L-glutaminyl-[peptide chain release factor] + S-adenosyl-L-methionine = N(5)-methyl-L-glutaminyl-[peptide chain release factor] + S-adenosyl-L-homocysteine + H(+)</text>
        <dbReference type="Rhea" id="RHEA:42896"/>
        <dbReference type="Rhea" id="RHEA-COMP:10271"/>
        <dbReference type="Rhea" id="RHEA-COMP:10272"/>
        <dbReference type="ChEBI" id="CHEBI:15378"/>
        <dbReference type="ChEBI" id="CHEBI:30011"/>
        <dbReference type="ChEBI" id="CHEBI:57856"/>
        <dbReference type="ChEBI" id="CHEBI:59789"/>
        <dbReference type="ChEBI" id="CHEBI:61891"/>
        <dbReference type="EC" id="2.1.1.297"/>
    </reaction>
</comment>
<dbReference type="InterPro" id="IPR007848">
    <property type="entry name" value="Small_mtfrase_dom"/>
</dbReference>
<name>A0A1K1PI46_9FLAO</name>
<dbReference type="EC" id="2.1.1.297" evidence="5"/>
<dbReference type="EMBL" id="FPJE01000008">
    <property type="protein sequence ID" value="SFW47276.1"/>
    <property type="molecule type" value="Genomic_DNA"/>
</dbReference>
<evidence type="ECO:0000256" key="3">
    <source>
        <dbReference type="ARBA" id="ARBA00022691"/>
    </source>
</evidence>
<evidence type="ECO:0000256" key="1">
    <source>
        <dbReference type="ARBA" id="ARBA00022603"/>
    </source>
</evidence>
<evidence type="ECO:0000256" key="4">
    <source>
        <dbReference type="ARBA" id="ARBA00048391"/>
    </source>
</evidence>
<evidence type="ECO:0000313" key="8">
    <source>
        <dbReference type="EMBL" id="SFW47276.1"/>
    </source>
</evidence>
<dbReference type="PANTHER" id="PTHR18895">
    <property type="entry name" value="HEMK METHYLTRANSFERASE"/>
    <property type="match status" value="1"/>
</dbReference>
<dbReference type="HAMAP" id="MF_02126">
    <property type="entry name" value="RF_methyltr_PrmC"/>
    <property type="match status" value="1"/>
</dbReference>
<dbReference type="GO" id="GO:0102559">
    <property type="term" value="F:peptide chain release factor N(5)-glutamine methyltransferase activity"/>
    <property type="evidence" value="ECO:0007669"/>
    <property type="project" value="UniProtKB-EC"/>
</dbReference>
<keyword evidence="9" id="KW-1185">Reference proteome</keyword>
<feature type="domain" description="Methyltransferase small" evidence="6">
    <location>
        <begin position="114"/>
        <end position="200"/>
    </location>
</feature>
<dbReference type="NCBIfam" id="TIGR00536">
    <property type="entry name" value="hemK_fam"/>
    <property type="match status" value="1"/>
</dbReference>
<dbReference type="GO" id="GO:0003676">
    <property type="term" value="F:nucleic acid binding"/>
    <property type="evidence" value="ECO:0007669"/>
    <property type="project" value="InterPro"/>
</dbReference>
<dbReference type="InterPro" id="IPR040758">
    <property type="entry name" value="PrmC_N"/>
</dbReference>
<dbReference type="Pfam" id="PF05175">
    <property type="entry name" value="MTS"/>
    <property type="match status" value="1"/>
</dbReference>
<dbReference type="InterPro" id="IPR029063">
    <property type="entry name" value="SAM-dependent_MTases_sf"/>
</dbReference>
<dbReference type="Gene3D" id="3.40.50.150">
    <property type="entry name" value="Vaccinia Virus protein VP39"/>
    <property type="match status" value="1"/>
</dbReference>
<accession>A0A1K1PI46</accession>
<feature type="domain" description="Release factor glutamine methyltransferase N-terminal" evidence="7">
    <location>
        <begin position="29"/>
        <end position="76"/>
    </location>
</feature>
<evidence type="ECO:0000313" key="9">
    <source>
        <dbReference type="Proteomes" id="UP000182248"/>
    </source>
</evidence>
<dbReference type="NCBIfam" id="TIGR03534">
    <property type="entry name" value="RF_mod_PrmC"/>
    <property type="match status" value="1"/>
</dbReference>
<dbReference type="PANTHER" id="PTHR18895:SF74">
    <property type="entry name" value="MTRF1L RELEASE FACTOR GLUTAMINE METHYLTRANSFERASE"/>
    <property type="match status" value="1"/>
</dbReference>
<dbReference type="Pfam" id="PF17827">
    <property type="entry name" value="PrmC_N"/>
    <property type="match status" value="1"/>
</dbReference>
<reference evidence="8 9" key="1">
    <citation type="submission" date="2016-11" db="EMBL/GenBank/DDBJ databases">
        <authorList>
            <person name="Jaros S."/>
            <person name="Januszkiewicz K."/>
            <person name="Wedrychowicz H."/>
        </authorList>
    </citation>
    <scope>NUCLEOTIDE SEQUENCE [LARGE SCALE GENOMIC DNA]</scope>
    <source>
        <strain evidence="8 9">CGMCC 1.12145</strain>
    </source>
</reference>
<sequence length="284" mass="32589">MIIKEIQHIFQSELQSLYGQEEIDIIFFRLTEAYVNITKLSLALQPGITISKTEEQPLFEALSRLKQHEPLQQILGSTLFYGREFHIDKHVLIPRPETEELVDWIVRDYRETEKSVAIADIGTGSGCIAISLAAHIPGARVTAIDVSEEALRVARRNAKTHRITVDFVRKDILTTDTLCKDKLDVIVSNPPYVRDLEKKEMKDNVLLHEPHLALFVSDIQPLVFYEKIAQLAVEHLAEGGRLYFEINQYLGSEMVTMMENMGFRDIRLKKDLSGNDRMLRATWL</sequence>
<keyword evidence="2 5" id="KW-0808">Transferase</keyword>
<evidence type="ECO:0000256" key="5">
    <source>
        <dbReference type="HAMAP-Rule" id="MF_02126"/>
    </source>
</evidence>
<dbReference type="GO" id="GO:0032259">
    <property type="term" value="P:methylation"/>
    <property type="evidence" value="ECO:0007669"/>
    <property type="project" value="UniProtKB-KW"/>
</dbReference>
<dbReference type="OrthoDB" id="9800643at2"/>
<dbReference type="Proteomes" id="UP000182248">
    <property type="component" value="Unassembled WGS sequence"/>
</dbReference>
<feature type="binding site" evidence="5">
    <location>
        <begin position="189"/>
        <end position="192"/>
    </location>
    <ligand>
        <name>substrate</name>
    </ligand>
</feature>